<evidence type="ECO:0000313" key="5">
    <source>
        <dbReference type="EMBL" id="AHA98191.1"/>
    </source>
</evidence>
<name>A0A7D9N8V9_LACJH</name>
<dbReference type="KEGG" id="ljn:T285_07010"/>
<dbReference type="KEGG" id="ljn:T285_08455"/>
<reference evidence="3 6" key="1">
    <citation type="journal article" date="2014" name="Genome Announc.">
        <title>Complete Genome Sequences of Lactobacillus johnsonii Strain N6.2 and Lactobacillus reuteri Strain TD1.</title>
        <authorList>
            <person name="Leonard M.T."/>
            <person name="Valladares R.B."/>
            <person name="Ardissone A."/>
            <person name="Gonzalez C.F."/>
            <person name="Lorca G.L."/>
            <person name="Triplett E.W."/>
        </authorList>
    </citation>
    <scope>NUCLEOTIDE SEQUENCE [LARGE SCALE GENOMIC DNA]</scope>
    <source>
        <strain evidence="3 6">N6.2</strain>
    </source>
</reference>
<evidence type="ECO:0000313" key="4">
    <source>
        <dbReference type="EMBL" id="AHA98187.1"/>
    </source>
</evidence>
<protein>
    <submittedName>
        <fullName evidence="3">Uncharacterized protein</fullName>
    </submittedName>
</protein>
<dbReference type="EMBL" id="CP006811">
    <property type="protein sequence ID" value="AHA98187.1"/>
    <property type="molecule type" value="Genomic_DNA"/>
</dbReference>
<dbReference type="KEGG" id="ljn:T285_07605"/>
<dbReference type="EMBL" id="CP006811">
    <property type="protein sequence ID" value="AHA98175.1"/>
    <property type="molecule type" value="Genomic_DNA"/>
</dbReference>
<dbReference type="AlphaFoldDB" id="A0A7D9N8V9"/>
<dbReference type="Proteomes" id="UP000018522">
    <property type="component" value="Chromosome"/>
</dbReference>
<gene>
    <name evidence="1" type="ORF">T285_06380</name>
    <name evidence="2" type="ORF">T285_06910</name>
    <name evidence="3" type="ORF">T285_07010</name>
    <name evidence="4" type="ORF">T285_07605</name>
    <name evidence="5" type="ORF">T285_08455</name>
</gene>
<dbReference type="KEGG" id="ljn:T285_06910"/>
<evidence type="ECO:0000313" key="6">
    <source>
        <dbReference type="Proteomes" id="UP000018522"/>
    </source>
</evidence>
<organism evidence="3 6">
    <name type="scientific">Lactobacillus johnsonii N6.2</name>
    <dbReference type="NCBI Taxonomy" id="1408186"/>
    <lineage>
        <taxon>Bacteria</taxon>
        <taxon>Bacillati</taxon>
        <taxon>Bacillota</taxon>
        <taxon>Bacilli</taxon>
        <taxon>Lactobacillales</taxon>
        <taxon>Lactobacillaceae</taxon>
        <taxon>Lactobacillus</taxon>
    </lineage>
</organism>
<sequence length="36" mass="4215">MDRLSRVNFKISDRKAWSKKVNHEKSAEVIVAMKVL</sequence>
<proteinExistence type="predicted"/>
<evidence type="ECO:0000313" key="1">
    <source>
        <dbReference type="EMBL" id="AHA98175.1"/>
    </source>
</evidence>
<dbReference type="EMBL" id="CP006811">
    <property type="protein sequence ID" value="AHA98178.1"/>
    <property type="molecule type" value="Genomic_DNA"/>
</dbReference>
<evidence type="ECO:0000313" key="3">
    <source>
        <dbReference type="EMBL" id="AHA98179.1"/>
    </source>
</evidence>
<accession>A0A7D9N8V9</accession>
<dbReference type="EMBL" id="CP006811">
    <property type="protein sequence ID" value="AHA98179.1"/>
    <property type="molecule type" value="Genomic_DNA"/>
</dbReference>
<evidence type="ECO:0000313" key="2">
    <source>
        <dbReference type="EMBL" id="AHA98178.1"/>
    </source>
</evidence>
<dbReference type="KEGG" id="ljn:T285_06380"/>
<dbReference type="EMBL" id="CP006811">
    <property type="protein sequence ID" value="AHA98191.1"/>
    <property type="molecule type" value="Genomic_DNA"/>
</dbReference>